<evidence type="ECO:0000256" key="3">
    <source>
        <dbReference type="ARBA" id="ARBA00023163"/>
    </source>
</evidence>
<keyword evidence="9" id="KW-1185">Reference proteome</keyword>
<name>A0A4Z1SZZ6_GIAMU</name>
<keyword evidence="4 5" id="KW-0539">Nucleus</keyword>
<evidence type="ECO:0000256" key="1">
    <source>
        <dbReference type="ARBA" id="ARBA00004123"/>
    </source>
</evidence>
<organism evidence="8 9">
    <name type="scientific">Giardia muris</name>
    <dbReference type="NCBI Taxonomy" id="5742"/>
    <lineage>
        <taxon>Eukaryota</taxon>
        <taxon>Metamonada</taxon>
        <taxon>Diplomonadida</taxon>
        <taxon>Hexamitidae</taxon>
        <taxon>Giardiinae</taxon>
        <taxon>Giardia</taxon>
    </lineage>
</organism>
<comment type="subunit">
    <text evidence="5">Component of the RNA polymerase III (Pol III) complex consisting of 17 subunits.</text>
</comment>
<dbReference type="Proteomes" id="UP000315496">
    <property type="component" value="Chromosome 5"/>
</dbReference>
<evidence type="ECO:0000256" key="4">
    <source>
        <dbReference type="ARBA" id="ARBA00023242"/>
    </source>
</evidence>
<dbReference type="Pfam" id="PF22536">
    <property type="entry name" value="WHD_POLR3C"/>
    <property type="match status" value="1"/>
</dbReference>
<feature type="region of interest" description="Disordered" evidence="6">
    <location>
        <begin position="184"/>
        <end position="220"/>
    </location>
</feature>
<dbReference type="GO" id="GO:0005666">
    <property type="term" value="C:RNA polymerase III complex"/>
    <property type="evidence" value="ECO:0007669"/>
    <property type="project" value="UniProtKB-UniRule"/>
</dbReference>
<dbReference type="Gene3D" id="1.10.10.10">
    <property type="entry name" value="Winged helix-like DNA-binding domain superfamily/Winged helix DNA-binding domain"/>
    <property type="match status" value="2"/>
</dbReference>
<proteinExistence type="inferred from homology"/>
<dbReference type="InterPro" id="IPR039748">
    <property type="entry name" value="RPC3"/>
</dbReference>
<comment type="similarity">
    <text evidence="5">Belongs to the eukaryotic RPC3/POLR3C RNA polymerase subunit family.</text>
</comment>
<evidence type="ECO:0000256" key="5">
    <source>
        <dbReference type="RuleBase" id="RU367076"/>
    </source>
</evidence>
<comment type="subcellular location">
    <subcellularLocation>
        <location evidence="1 5">Nucleus</location>
    </subcellularLocation>
</comment>
<dbReference type="InterPro" id="IPR036388">
    <property type="entry name" value="WH-like_DNA-bd_sf"/>
</dbReference>
<dbReference type="EMBL" id="VDLU01000005">
    <property type="protein sequence ID" value="TNJ26227.1"/>
    <property type="molecule type" value="Genomic_DNA"/>
</dbReference>
<dbReference type="InterPro" id="IPR055207">
    <property type="entry name" value="POLR3C_WHD"/>
</dbReference>
<evidence type="ECO:0000313" key="9">
    <source>
        <dbReference type="Proteomes" id="UP000315496"/>
    </source>
</evidence>
<dbReference type="GO" id="GO:0003697">
    <property type="term" value="F:single-stranded DNA binding"/>
    <property type="evidence" value="ECO:0007669"/>
    <property type="project" value="UniProtKB-UniRule"/>
</dbReference>
<reference evidence="8 9" key="1">
    <citation type="submission" date="2019-05" db="EMBL/GenBank/DDBJ databases">
        <title>The compact genome of Giardia muris reveals important steps in the evolution of intestinal protozoan parasites.</title>
        <authorList>
            <person name="Xu F."/>
            <person name="Jimenez-Gonzalez A."/>
            <person name="Einarsson E."/>
            <person name="Astvaldsson A."/>
            <person name="Peirasmaki D."/>
            <person name="Eckmann L."/>
            <person name="Andersson J.O."/>
            <person name="Svard S.G."/>
            <person name="Jerlstrom-Hultqvist J."/>
        </authorList>
    </citation>
    <scope>NUCLEOTIDE SEQUENCE [LARGE SCALE GENOMIC DNA]</scope>
    <source>
        <strain evidence="8 9">Roberts-Thomson</strain>
    </source>
</reference>
<dbReference type="VEuPathDB" id="GiardiaDB:GMRT_14851"/>
<evidence type="ECO:0000256" key="6">
    <source>
        <dbReference type="SAM" id="MobiDB-lite"/>
    </source>
</evidence>
<comment type="caution">
    <text evidence="8">The sequence shown here is derived from an EMBL/GenBank/DDBJ whole genome shotgun (WGS) entry which is preliminary data.</text>
</comment>
<keyword evidence="2 5" id="KW-0240">DNA-directed RNA polymerase</keyword>
<gene>
    <name evidence="8" type="ORF">GMRT_14851</name>
</gene>
<dbReference type="PANTHER" id="PTHR12949:SF0">
    <property type="entry name" value="DNA-DIRECTED RNA POLYMERASE III SUBUNIT RPC3"/>
    <property type="match status" value="1"/>
</dbReference>
<keyword evidence="3 5" id="KW-0804">Transcription</keyword>
<evidence type="ECO:0000259" key="7">
    <source>
        <dbReference type="Pfam" id="PF22536"/>
    </source>
</evidence>
<accession>A0A4Z1SZZ6</accession>
<dbReference type="AlphaFoldDB" id="A0A4Z1SZZ6"/>
<evidence type="ECO:0000256" key="2">
    <source>
        <dbReference type="ARBA" id="ARBA00022478"/>
    </source>
</evidence>
<feature type="domain" description="DNA-directed RNA polymerase III subunit RPC3 winged-helix" evidence="7">
    <location>
        <begin position="354"/>
        <end position="428"/>
    </location>
</feature>
<protein>
    <recommendedName>
        <fullName evidence="5">DNA-directed RNA polymerase III subunit RPC3</fullName>
        <shortName evidence="5">RNA polymerase III subunit C3</shortName>
    </recommendedName>
</protein>
<dbReference type="PANTHER" id="PTHR12949">
    <property type="entry name" value="RNA POLYMERASE III DNA DIRECTED -RELATED"/>
    <property type="match status" value="1"/>
</dbReference>
<comment type="function">
    <text evidence="5">DNA-dependent RNA polymerase catalyzes the transcription of DNA into RNA using the four ribonucleoside triphosphates as substrates. Specific core component of RNA polymerase III which synthesizes small RNAs, such as 5S rRNA and tRNAs.</text>
</comment>
<evidence type="ECO:0000313" key="8">
    <source>
        <dbReference type="EMBL" id="TNJ26227.1"/>
    </source>
</evidence>
<sequence>MLPSAALQELICDAIKEYFDEFAGQLARYLMNRSYATVPEMAAGLKKPPDVLRVILGVLIRHCIVFSASVPVIRGSVAIDRRQTIYAIFPEQALIRIIVPLFLPSLSDLNPLAEEVVVLLSHAGALSTQEISMRLTTPGMSSITTRVEDAIAALVQKQLIQPEASLVTRCEQLLEAEYCRESNYEPPSHDVLEPLTKQGAGGKPLVQPPKEERAKSRGASQPDIPTFVLSIELLLGAYQVEELTRFLSAQYDPQITKLLTVCIKLSGIQKILGHRCFTENDRPPAPRELSCAAIVEEINRGLIQGEVPMTVPQCEEIFTLLRMEEMPLIILTQLGTHVFAVNNVISRYRHKTIMQLVSERHGTYARRVLNLLRLKRRMSAAAIAQEGMMPASQVGSLLLSLHTEGYLQVVHVCANELFTAEKSIYLYGLSPTYLSVGRDCLINSLSHIKARLDAARQDVRNAVAEDTRATANDQVVILSTVYIRLLEAIGALL</sequence>